<gene>
    <name evidence="1" type="ORF">BN1012_Phect1665</name>
</gene>
<keyword evidence="2" id="KW-1185">Reference proteome</keyword>
<dbReference type="Proteomes" id="UP000032160">
    <property type="component" value="Chromosome I"/>
</dbReference>
<dbReference type="Pfam" id="PF12007">
    <property type="entry name" value="DUF3501"/>
    <property type="match status" value="1"/>
</dbReference>
<dbReference type="AlphaFoldDB" id="X5MFJ5"/>
<dbReference type="EMBL" id="HG966617">
    <property type="protein sequence ID" value="CDO59879.1"/>
    <property type="molecule type" value="Genomic_DNA"/>
</dbReference>
<dbReference type="InterPro" id="IPR021890">
    <property type="entry name" value="DUF3501"/>
</dbReference>
<sequence length="199" mass="22880">MTKMPHPSEITRGDIMSIEDYAKERAERRKAMMPVKRERRIEVGPHATFYFESYETMWHQIHEMLYIEKGGDEQIEDELTAYNPLIPKGKELVATVMFEIDDPIRRKNVLYKLAGIEETAFIDIDGDRVMSDPEHDIDRTSEDGKSSSVHFLHFPFTDEQIAAFKKPGAKVMIGFSHENYQHLAVVSDAMIARLGGDFA</sequence>
<proteinExistence type="predicted"/>
<dbReference type="STRING" id="1458461.BN1012_Phect1665"/>
<evidence type="ECO:0000313" key="2">
    <source>
        <dbReference type="Proteomes" id="UP000032160"/>
    </source>
</evidence>
<dbReference type="PATRIC" id="fig|1458461.3.peg.1665"/>
<dbReference type="KEGG" id="pect:BN1012_Phect1665"/>
<evidence type="ECO:0000313" key="1">
    <source>
        <dbReference type="EMBL" id="CDO59879.1"/>
    </source>
</evidence>
<evidence type="ECO:0008006" key="3">
    <source>
        <dbReference type="Google" id="ProtNLM"/>
    </source>
</evidence>
<reference evidence="1 2" key="1">
    <citation type="journal article" date="2014" name="Front. Genet.">
        <title>Genome and metabolic network of "Candidatus Phaeomarinobacter ectocarpi" Ec32, a new candidate genus of Alphaproteobacteria frequently associated with brown algae.</title>
        <authorList>
            <person name="Dittami S.M."/>
            <person name="Barbeyron T."/>
            <person name="Boyen C."/>
            <person name="Cambefort J."/>
            <person name="Collet G."/>
            <person name="Delage L."/>
            <person name="Gobet A."/>
            <person name="Groisillier A."/>
            <person name="Leblanc C."/>
            <person name="Michel G."/>
            <person name="Scornet D."/>
            <person name="Siegel A."/>
            <person name="Tapia J.E."/>
            <person name="Tonon T."/>
        </authorList>
    </citation>
    <scope>NUCLEOTIDE SEQUENCE [LARGE SCALE GENOMIC DNA]</scope>
    <source>
        <strain evidence="1 2">Ec32</strain>
    </source>
</reference>
<accession>X5MFJ5</accession>
<protein>
    <recommendedName>
        <fullName evidence="3">DUF3501 domain-containing protein</fullName>
    </recommendedName>
</protein>
<name>X5MFJ5_9HYPH</name>
<organism evidence="1 2">
    <name type="scientific">Candidatus Phaeomarinibacter ectocarpi</name>
    <dbReference type="NCBI Taxonomy" id="1458461"/>
    <lineage>
        <taxon>Bacteria</taxon>
        <taxon>Pseudomonadati</taxon>
        <taxon>Pseudomonadota</taxon>
        <taxon>Alphaproteobacteria</taxon>
        <taxon>Hyphomicrobiales</taxon>
        <taxon>Parvibaculaceae</taxon>
        <taxon>Candidatus Phaeomarinibacter</taxon>
    </lineage>
</organism>
<dbReference type="HOGENOM" id="CLU_097886_0_0_5"/>